<keyword evidence="4" id="KW-0812">Transmembrane</keyword>
<dbReference type="AlphaFoldDB" id="A0AAU9KQB3"/>
<evidence type="ECO:0008006" key="7">
    <source>
        <dbReference type="Google" id="ProtNLM"/>
    </source>
</evidence>
<dbReference type="InterPro" id="IPR004344">
    <property type="entry name" value="TTL/TTLL_fam"/>
</dbReference>
<protein>
    <recommendedName>
        <fullName evidence="7">Tubulin-tyrosine ligase family protein</fullName>
    </recommendedName>
</protein>
<dbReference type="GO" id="GO:0000226">
    <property type="term" value="P:microtubule cytoskeleton organization"/>
    <property type="evidence" value="ECO:0007669"/>
    <property type="project" value="TreeGrafter"/>
</dbReference>
<evidence type="ECO:0000256" key="2">
    <source>
        <dbReference type="ARBA" id="ARBA00022741"/>
    </source>
</evidence>
<sequence>MDVKDKTYSALILILICIWSVVLIFSIPKPQSDIQAPLLIKTNAKIGENSLTFPHSEPGSYCDSWKNTKTKTVWTDRPSAYSSLKLIDFGWNMLKSNKNGKALQFINPNNLNYDETEWKTVSKAQFQETNEALFLIPKEANVIFTRMYWYGDSDNNNIQTARLGIDYACPGQIFNHIPGASAFCRKDYLQEYILDYQRRYASLGLFHCFTGSLTPKSYIMNEPEHCKAFIDELERQTDKFNSKNMPIEWILKSPLQHKGYGIQLIDFEKANYYINLYRGNLRKEINCYNVAEEDKHLIAQKYISNPALIQGRKFDFRVFAIIINSDPLVALWAPENGHTRLSDQEFDKLSSDFTTHITANVAGANPDSLEFLKSYRFNLREIAYYFRDILGDHEAWLERVAFPQIKKNLIHMFRSTQQNFLIKRIGLMEFYGVDFIMNDTLENIYLLESNRRPDVQEKNPNLQYREDMLLEDFSTVAEYFLKTGANSINTNEIFRSLKAFKPLIDETKNDPYFGVLPIECRIPFKDLNTNLPTDPMIAPLKHYVNSKE</sequence>
<keyword evidence="2" id="KW-0547">Nucleotide-binding</keyword>
<dbReference type="EMBL" id="CAJZBQ010000062">
    <property type="protein sequence ID" value="CAG9335444.1"/>
    <property type="molecule type" value="Genomic_DNA"/>
</dbReference>
<dbReference type="SUPFAM" id="SSF56059">
    <property type="entry name" value="Glutathione synthetase ATP-binding domain-like"/>
    <property type="match status" value="1"/>
</dbReference>
<reference evidence="5" key="1">
    <citation type="submission" date="2021-09" db="EMBL/GenBank/DDBJ databases">
        <authorList>
            <consortium name="AG Swart"/>
            <person name="Singh M."/>
            <person name="Singh A."/>
            <person name="Seah K."/>
            <person name="Emmerich C."/>
        </authorList>
    </citation>
    <scope>NUCLEOTIDE SEQUENCE</scope>
    <source>
        <strain evidence="5">ATCC30299</strain>
    </source>
</reference>
<evidence type="ECO:0000313" key="6">
    <source>
        <dbReference type="Proteomes" id="UP001162131"/>
    </source>
</evidence>
<keyword evidence="1" id="KW-0436">Ligase</keyword>
<accession>A0AAU9KQB3</accession>
<dbReference type="GO" id="GO:0015631">
    <property type="term" value="F:tubulin binding"/>
    <property type="evidence" value="ECO:0007669"/>
    <property type="project" value="TreeGrafter"/>
</dbReference>
<dbReference type="GO" id="GO:0005524">
    <property type="term" value="F:ATP binding"/>
    <property type="evidence" value="ECO:0007669"/>
    <property type="project" value="UniProtKB-KW"/>
</dbReference>
<dbReference type="GO" id="GO:0036064">
    <property type="term" value="C:ciliary basal body"/>
    <property type="evidence" value="ECO:0007669"/>
    <property type="project" value="TreeGrafter"/>
</dbReference>
<keyword evidence="4" id="KW-0472">Membrane</keyword>
<evidence type="ECO:0000256" key="3">
    <source>
        <dbReference type="ARBA" id="ARBA00022840"/>
    </source>
</evidence>
<dbReference type="Gene3D" id="3.30.470.20">
    <property type="entry name" value="ATP-grasp fold, B domain"/>
    <property type="match status" value="1"/>
</dbReference>
<dbReference type="PROSITE" id="PS51221">
    <property type="entry name" value="TTL"/>
    <property type="match status" value="1"/>
</dbReference>
<evidence type="ECO:0000256" key="4">
    <source>
        <dbReference type="SAM" id="Phobius"/>
    </source>
</evidence>
<dbReference type="PANTHER" id="PTHR12241">
    <property type="entry name" value="TUBULIN POLYGLUTAMYLASE"/>
    <property type="match status" value="1"/>
</dbReference>
<proteinExistence type="predicted"/>
<evidence type="ECO:0000313" key="5">
    <source>
        <dbReference type="EMBL" id="CAG9335444.1"/>
    </source>
</evidence>
<gene>
    <name evidence="5" type="ORF">BSTOLATCC_MIC63917</name>
</gene>
<name>A0AAU9KQB3_9CILI</name>
<organism evidence="5 6">
    <name type="scientific">Blepharisma stoltei</name>
    <dbReference type="NCBI Taxonomy" id="1481888"/>
    <lineage>
        <taxon>Eukaryota</taxon>
        <taxon>Sar</taxon>
        <taxon>Alveolata</taxon>
        <taxon>Ciliophora</taxon>
        <taxon>Postciliodesmatophora</taxon>
        <taxon>Heterotrichea</taxon>
        <taxon>Heterotrichida</taxon>
        <taxon>Blepharismidae</taxon>
        <taxon>Blepharisma</taxon>
    </lineage>
</organism>
<evidence type="ECO:0000256" key="1">
    <source>
        <dbReference type="ARBA" id="ARBA00022598"/>
    </source>
</evidence>
<dbReference type="PANTHER" id="PTHR12241:SF147">
    <property type="entry name" value="TUBULIN POLYGLUTAMYLASE TTLL7"/>
    <property type="match status" value="1"/>
</dbReference>
<dbReference type="GO" id="GO:0070740">
    <property type="term" value="F:tubulin-glutamic acid ligase activity"/>
    <property type="evidence" value="ECO:0007669"/>
    <property type="project" value="TreeGrafter"/>
</dbReference>
<keyword evidence="3" id="KW-0067">ATP-binding</keyword>
<keyword evidence="4" id="KW-1133">Transmembrane helix</keyword>
<dbReference type="Pfam" id="PF03133">
    <property type="entry name" value="TTL"/>
    <property type="match status" value="1"/>
</dbReference>
<dbReference type="Proteomes" id="UP001162131">
    <property type="component" value="Unassembled WGS sequence"/>
</dbReference>
<keyword evidence="6" id="KW-1185">Reference proteome</keyword>
<feature type="transmembrane region" description="Helical" evidence="4">
    <location>
        <begin position="7"/>
        <end position="27"/>
    </location>
</feature>
<comment type="caution">
    <text evidence="5">The sequence shown here is derived from an EMBL/GenBank/DDBJ whole genome shotgun (WGS) entry which is preliminary data.</text>
</comment>